<dbReference type="PANTHER" id="PTHR45436">
    <property type="entry name" value="SENSOR HISTIDINE KINASE YKOH"/>
    <property type="match status" value="1"/>
</dbReference>
<dbReference type="InterPro" id="IPR003661">
    <property type="entry name" value="HisK_dim/P_dom"/>
</dbReference>
<dbReference type="GO" id="GO:0005886">
    <property type="term" value="C:plasma membrane"/>
    <property type="evidence" value="ECO:0007669"/>
    <property type="project" value="TreeGrafter"/>
</dbReference>
<name>A0A6B8KD38_9HYPH</name>
<protein>
    <recommendedName>
        <fullName evidence="3">histidine kinase</fullName>
        <ecNumber evidence="3">2.7.13.3</ecNumber>
    </recommendedName>
</protein>
<dbReference type="PROSITE" id="PS50109">
    <property type="entry name" value="HIS_KIN"/>
    <property type="match status" value="1"/>
</dbReference>
<evidence type="ECO:0000256" key="2">
    <source>
        <dbReference type="ARBA" id="ARBA00004141"/>
    </source>
</evidence>
<feature type="transmembrane region" description="Helical" evidence="11">
    <location>
        <begin position="169"/>
        <end position="187"/>
    </location>
</feature>
<keyword evidence="9" id="KW-0902">Two-component regulatory system</keyword>
<evidence type="ECO:0000256" key="3">
    <source>
        <dbReference type="ARBA" id="ARBA00012438"/>
    </source>
</evidence>
<dbReference type="InterPro" id="IPR004358">
    <property type="entry name" value="Sig_transdc_His_kin-like_C"/>
</dbReference>
<feature type="transmembrane region" description="Helical" evidence="11">
    <location>
        <begin position="6"/>
        <end position="29"/>
    </location>
</feature>
<dbReference type="PANTHER" id="PTHR45436:SF15">
    <property type="entry name" value="SENSOR HISTIDINE KINASE CUSS"/>
    <property type="match status" value="1"/>
</dbReference>
<dbReference type="AlphaFoldDB" id="A0A6B8KD38"/>
<keyword evidence="15" id="KW-1185">Reference proteome</keyword>
<dbReference type="Gene3D" id="1.10.287.130">
    <property type="match status" value="1"/>
</dbReference>
<dbReference type="OrthoDB" id="9809329at2"/>
<sequence length="451" mass="48836">MTSRLVGYLLIGQILVYVFVWIINIPLTLTGLRADLDMKLDDLGENRIRAQVAESLRRDSHGVPFIRPTRSLALHLQQNPALRFAVFDLSQASAFEGSSPDLVARLNSMGGVKALAMNFTLDGMGDPSLRGALTKEDTSVGRVFIVTYGYRFHVSDFLYFFRDNARDNFIYFLPVFAAAALITAGAARRGLEPLLRAADFAARIDMNSIDQRIPEENIPMEALPLVKAVNEALERLDAGAARQRRFAANAAHEMRTPVAILRARIDALPEIDCIAEVRHDVRRVQTIVDQLLIAARLGENGAPADVSTDVVATARTLVADYAPLVIASRKEIEFVGPSGPLLVRGDPRAIECAMANLLDNAIRAEPSGGVVLVRVEPGVSIEVVDHGAGVPAELREMIFEPFWRGAETAPGTGLGLAIVRETMTALGGNVTVEETPGGGATFRITLPPRAA</sequence>
<gene>
    <name evidence="14" type="ORF">H2LOC_004220</name>
</gene>
<evidence type="ECO:0000259" key="13">
    <source>
        <dbReference type="PROSITE" id="PS50885"/>
    </source>
</evidence>
<dbReference type="RefSeq" id="WP_136495247.1">
    <property type="nucleotide sequence ID" value="NZ_CP046052.1"/>
</dbReference>
<evidence type="ECO:0000256" key="8">
    <source>
        <dbReference type="ARBA" id="ARBA00022989"/>
    </source>
</evidence>
<evidence type="ECO:0000313" key="15">
    <source>
        <dbReference type="Proteomes" id="UP000309061"/>
    </source>
</evidence>
<dbReference type="GO" id="GO:0000155">
    <property type="term" value="F:phosphorelay sensor kinase activity"/>
    <property type="evidence" value="ECO:0007669"/>
    <property type="project" value="InterPro"/>
</dbReference>
<feature type="domain" description="HAMP" evidence="13">
    <location>
        <begin position="188"/>
        <end position="241"/>
    </location>
</feature>
<dbReference type="InterPro" id="IPR036890">
    <property type="entry name" value="HATPase_C_sf"/>
</dbReference>
<dbReference type="SUPFAM" id="SSF55874">
    <property type="entry name" value="ATPase domain of HSP90 chaperone/DNA topoisomerase II/histidine kinase"/>
    <property type="match status" value="1"/>
</dbReference>
<dbReference type="SMART" id="SM00388">
    <property type="entry name" value="HisKA"/>
    <property type="match status" value="1"/>
</dbReference>
<keyword evidence="4" id="KW-0597">Phosphoprotein</keyword>
<evidence type="ECO:0000256" key="9">
    <source>
        <dbReference type="ARBA" id="ARBA00023012"/>
    </source>
</evidence>
<keyword evidence="5" id="KW-0808">Transferase</keyword>
<feature type="domain" description="Histidine kinase" evidence="12">
    <location>
        <begin position="249"/>
        <end position="450"/>
    </location>
</feature>
<comment type="catalytic activity">
    <reaction evidence="1">
        <text>ATP + protein L-histidine = ADP + protein N-phospho-L-histidine.</text>
        <dbReference type="EC" id="2.7.13.3"/>
    </reaction>
</comment>
<dbReference type="InterPro" id="IPR005467">
    <property type="entry name" value="His_kinase_dom"/>
</dbReference>
<dbReference type="EC" id="2.7.13.3" evidence="3"/>
<dbReference type="PRINTS" id="PR00344">
    <property type="entry name" value="BCTRLSENSOR"/>
</dbReference>
<dbReference type="SMART" id="SM00387">
    <property type="entry name" value="HATPase_c"/>
    <property type="match status" value="1"/>
</dbReference>
<evidence type="ECO:0000256" key="5">
    <source>
        <dbReference type="ARBA" id="ARBA00022679"/>
    </source>
</evidence>
<dbReference type="SUPFAM" id="SSF47384">
    <property type="entry name" value="Homodimeric domain of signal transducing histidine kinase"/>
    <property type="match status" value="1"/>
</dbReference>
<dbReference type="PROSITE" id="PS50885">
    <property type="entry name" value="HAMP"/>
    <property type="match status" value="1"/>
</dbReference>
<keyword evidence="10 11" id="KW-0472">Membrane</keyword>
<evidence type="ECO:0000256" key="4">
    <source>
        <dbReference type="ARBA" id="ARBA00022553"/>
    </source>
</evidence>
<keyword evidence="6 11" id="KW-0812">Transmembrane</keyword>
<dbReference type="InterPro" id="IPR036097">
    <property type="entry name" value="HisK_dim/P_sf"/>
</dbReference>
<dbReference type="CDD" id="cd00082">
    <property type="entry name" value="HisKA"/>
    <property type="match status" value="1"/>
</dbReference>
<dbReference type="Gene3D" id="3.30.565.10">
    <property type="entry name" value="Histidine kinase-like ATPase, C-terminal domain"/>
    <property type="match status" value="1"/>
</dbReference>
<dbReference type="KEGG" id="mhey:H2LOC_004220"/>
<evidence type="ECO:0000313" key="14">
    <source>
        <dbReference type="EMBL" id="QGM44955.1"/>
    </source>
</evidence>
<dbReference type="InterPro" id="IPR003660">
    <property type="entry name" value="HAMP_dom"/>
</dbReference>
<evidence type="ECO:0000256" key="6">
    <source>
        <dbReference type="ARBA" id="ARBA00022692"/>
    </source>
</evidence>
<comment type="subcellular location">
    <subcellularLocation>
        <location evidence="2">Membrane</location>
        <topology evidence="2">Multi-pass membrane protein</topology>
    </subcellularLocation>
</comment>
<evidence type="ECO:0000256" key="7">
    <source>
        <dbReference type="ARBA" id="ARBA00022777"/>
    </source>
</evidence>
<keyword evidence="8 11" id="KW-1133">Transmembrane helix</keyword>
<dbReference type="Proteomes" id="UP000309061">
    <property type="component" value="Chromosome"/>
</dbReference>
<reference evidence="14 15" key="1">
    <citation type="submission" date="2019-11" db="EMBL/GenBank/DDBJ databases">
        <title>The genome sequence of Methylocystis heyeri.</title>
        <authorList>
            <person name="Oshkin I.Y."/>
            <person name="Miroshnikov K."/>
            <person name="Dedysh S.N."/>
        </authorList>
    </citation>
    <scope>NUCLEOTIDE SEQUENCE [LARGE SCALE GENOMIC DNA]</scope>
    <source>
        <strain evidence="14 15">H2</strain>
    </source>
</reference>
<accession>A0A6B8KD38</accession>
<dbReference type="Pfam" id="PF00512">
    <property type="entry name" value="HisKA"/>
    <property type="match status" value="1"/>
</dbReference>
<organism evidence="14 15">
    <name type="scientific">Methylocystis heyeri</name>
    <dbReference type="NCBI Taxonomy" id="391905"/>
    <lineage>
        <taxon>Bacteria</taxon>
        <taxon>Pseudomonadati</taxon>
        <taxon>Pseudomonadota</taxon>
        <taxon>Alphaproteobacteria</taxon>
        <taxon>Hyphomicrobiales</taxon>
        <taxon>Methylocystaceae</taxon>
        <taxon>Methylocystis</taxon>
    </lineage>
</organism>
<keyword evidence="7 14" id="KW-0418">Kinase</keyword>
<dbReference type="Pfam" id="PF02518">
    <property type="entry name" value="HATPase_c"/>
    <property type="match status" value="1"/>
</dbReference>
<evidence type="ECO:0000256" key="1">
    <source>
        <dbReference type="ARBA" id="ARBA00000085"/>
    </source>
</evidence>
<dbReference type="InterPro" id="IPR003594">
    <property type="entry name" value="HATPase_dom"/>
</dbReference>
<proteinExistence type="predicted"/>
<dbReference type="InterPro" id="IPR050428">
    <property type="entry name" value="TCS_sensor_his_kinase"/>
</dbReference>
<dbReference type="EMBL" id="CP046052">
    <property type="protein sequence ID" value="QGM44955.1"/>
    <property type="molecule type" value="Genomic_DNA"/>
</dbReference>
<evidence type="ECO:0000259" key="12">
    <source>
        <dbReference type="PROSITE" id="PS50109"/>
    </source>
</evidence>
<evidence type="ECO:0000256" key="11">
    <source>
        <dbReference type="SAM" id="Phobius"/>
    </source>
</evidence>
<evidence type="ECO:0000256" key="10">
    <source>
        <dbReference type="ARBA" id="ARBA00023136"/>
    </source>
</evidence>